<evidence type="ECO:0000259" key="3">
    <source>
        <dbReference type="Pfam" id="PF26053"/>
    </source>
</evidence>
<dbReference type="Pfam" id="PF26053">
    <property type="entry name" value="DUF8016"/>
    <property type="match status" value="1"/>
</dbReference>
<feature type="chain" id="PRO_5040982866" description="Amidase domain-containing protein" evidence="1">
    <location>
        <begin position="17"/>
        <end position="609"/>
    </location>
</feature>
<keyword evidence="1" id="KW-0732">Signal</keyword>
<evidence type="ECO:0008006" key="6">
    <source>
        <dbReference type="Google" id="ProtNLM"/>
    </source>
</evidence>
<gene>
    <name evidence="4" type="ORF">NW762_007683</name>
</gene>
<keyword evidence="5" id="KW-1185">Reference proteome</keyword>
<dbReference type="PANTHER" id="PTHR46310:SF7">
    <property type="entry name" value="AMIDASE 1"/>
    <property type="match status" value="1"/>
</dbReference>
<protein>
    <recommendedName>
        <fullName evidence="6">Amidase domain-containing protein</fullName>
    </recommendedName>
</protein>
<dbReference type="InterPro" id="IPR058329">
    <property type="entry name" value="Arp1_N"/>
</dbReference>
<feature type="signal peptide" evidence="1">
    <location>
        <begin position="1"/>
        <end position="16"/>
    </location>
</feature>
<dbReference type="OrthoDB" id="5423360at2759"/>
<feature type="domain" description="Scytalone dehydratase-like protein Arp1 N-terminal" evidence="3">
    <location>
        <begin position="32"/>
        <end position="140"/>
    </location>
</feature>
<evidence type="ECO:0000259" key="2">
    <source>
        <dbReference type="Pfam" id="PF01425"/>
    </source>
</evidence>
<dbReference type="PANTHER" id="PTHR46310">
    <property type="entry name" value="AMIDASE 1"/>
    <property type="match status" value="1"/>
</dbReference>
<dbReference type="Proteomes" id="UP001152049">
    <property type="component" value="Unassembled WGS sequence"/>
</dbReference>
<dbReference type="InterPro" id="IPR036928">
    <property type="entry name" value="AS_sf"/>
</dbReference>
<evidence type="ECO:0000313" key="4">
    <source>
        <dbReference type="EMBL" id="KAJ4259752.1"/>
    </source>
</evidence>
<accession>A0A9W8RZS8</accession>
<evidence type="ECO:0000256" key="1">
    <source>
        <dbReference type="SAM" id="SignalP"/>
    </source>
</evidence>
<dbReference type="Gene3D" id="3.90.1300.10">
    <property type="entry name" value="Amidase signature (AS) domain"/>
    <property type="match status" value="1"/>
</dbReference>
<evidence type="ECO:0000313" key="5">
    <source>
        <dbReference type="Proteomes" id="UP001152049"/>
    </source>
</evidence>
<sequence length="609" mass="66000">MRFFSVLSALAHLVGASTILQLNGTTYYSPDYPAGSVSIAKDSSSAPAGVLPATYLSKSPASVQDLKKQFVQLLEGDDVISESFLSTIILSTEAQLSTEVKGYLKSAGVAVFIASSKPKLPSGPYFLHPSGSLTRVYRLYVDTNMAFVQGVIQGQNGQYLPSVAAAHDSVNAAISIPIPSRHYYPKPSSRKPLSGLRIGVKDVIDLKGIKTGGGSRAYFALYPPVNTTASSLQRLIDLGAVVVGKLKTSQFAIGERPTANYVDQLAPFNPRGDGYQSPSASSCGPGAAMASYDWLDLGLGTDTTGSIRGPSAANGVFGMRITNASLPLDGILPISAAMDTPGLIARDAKLLQEVYTNWFQAKAKYSSFPKRIILPDEFWASVNKTTMPVYDKFLKDFSTLIGAKVEHVNTNNSFIEHTGNKEGILAFTTAIQQIMVLDQWNRLGKPFFSDYQNEFGRTPFVDPVLRMGLALAPNVTPEVYTEAQRRLQVYRKWFTSQLVPSCESSLVIYPLDPGLEVSRDDSLREDDAFYSLAPLLTQQAAYAGVPDYAVPIGVRKFKSPVSMIEEELPVSVGIISGAGCDHMLLDLIVKHGEKNDDFKTKVNTGRTLW</sequence>
<comment type="caution">
    <text evidence="4">The sequence shown here is derived from an EMBL/GenBank/DDBJ whole genome shotgun (WGS) entry which is preliminary data.</text>
</comment>
<dbReference type="SUPFAM" id="SSF75304">
    <property type="entry name" value="Amidase signature (AS) enzymes"/>
    <property type="match status" value="1"/>
</dbReference>
<dbReference type="EMBL" id="JAOQAZ010000014">
    <property type="protein sequence ID" value="KAJ4259752.1"/>
    <property type="molecule type" value="Genomic_DNA"/>
</dbReference>
<dbReference type="AlphaFoldDB" id="A0A9W8RZS8"/>
<dbReference type="InterPro" id="IPR023631">
    <property type="entry name" value="Amidase_dom"/>
</dbReference>
<dbReference type="Pfam" id="PF01425">
    <property type="entry name" value="Amidase"/>
    <property type="match status" value="1"/>
</dbReference>
<organism evidence="4 5">
    <name type="scientific">Fusarium torreyae</name>
    <dbReference type="NCBI Taxonomy" id="1237075"/>
    <lineage>
        <taxon>Eukaryota</taxon>
        <taxon>Fungi</taxon>
        <taxon>Dikarya</taxon>
        <taxon>Ascomycota</taxon>
        <taxon>Pezizomycotina</taxon>
        <taxon>Sordariomycetes</taxon>
        <taxon>Hypocreomycetidae</taxon>
        <taxon>Hypocreales</taxon>
        <taxon>Nectriaceae</taxon>
        <taxon>Fusarium</taxon>
    </lineage>
</organism>
<name>A0A9W8RZS8_9HYPO</name>
<feature type="domain" description="Amidase" evidence="2">
    <location>
        <begin position="188"/>
        <end position="585"/>
    </location>
</feature>
<reference evidence="4" key="1">
    <citation type="submission" date="2022-09" db="EMBL/GenBank/DDBJ databases">
        <title>Fusarium specimens isolated from Avocado Roots.</title>
        <authorList>
            <person name="Stajich J."/>
            <person name="Roper C."/>
            <person name="Heimlech-Rivalta G."/>
        </authorList>
    </citation>
    <scope>NUCLEOTIDE SEQUENCE</scope>
    <source>
        <strain evidence="4">CF00136</strain>
    </source>
</reference>
<proteinExistence type="predicted"/>